<evidence type="ECO:0000313" key="1">
    <source>
        <dbReference type="EMBL" id="KFM63766.1"/>
    </source>
</evidence>
<organism evidence="1 2">
    <name type="scientific">Stegodyphus mimosarum</name>
    <name type="common">African social velvet spider</name>
    <dbReference type="NCBI Taxonomy" id="407821"/>
    <lineage>
        <taxon>Eukaryota</taxon>
        <taxon>Metazoa</taxon>
        <taxon>Ecdysozoa</taxon>
        <taxon>Arthropoda</taxon>
        <taxon>Chelicerata</taxon>
        <taxon>Arachnida</taxon>
        <taxon>Araneae</taxon>
        <taxon>Araneomorphae</taxon>
        <taxon>Entelegynae</taxon>
        <taxon>Eresoidea</taxon>
        <taxon>Eresidae</taxon>
        <taxon>Stegodyphus</taxon>
    </lineage>
</organism>
<protein>
    <submittedName>
        <fullName evidence="1">Uncharacterized protein</fullName>
    </submittedName>
</protein>
<feature type="non-terminal residue" evidence="1">
    <location>
        <position position="48"/>
    </location>
</feature>
<dbReference type="EMBL" id="KK114951">
    <property type="protein sequence ID" value="KFM63766.1"/>
    <property type="molecule type" value="Genomic_DNA"/>
</dbReference>
<evidence type="ECO:0000313" key="2">
    <source>
        <dbReference type="Proteomes" id="UP000054359"/>
    </source>
</evidence>
<dbReference type="AlphaFoldDB" id="A0A087TF77"/>
<dbReference type="Proteomes" id="UP000054359">
    <property type="component" value="Unassembled WGS sequence"/>
</dbReference>
<accession>A0A087TF77</accession>
<keyword evidence="2" id="KW-1185">Reference proteome</keyword>
<name>A0A087TF77_STEMI</name>
<sequence length="48" mass="5764">MSFCDFFTNKIRKNPHRYIWIVVTAKYIFKCIRSSISYYHNSLIALSS</sequence>
<proteinExistence type="predicted"/>
<reference evidence="1 2" key="1">
    <citation type="submission" date="2013-11" db="EMBL/GenBank/DDBJ databases">
        <title>Genome sequencing of Stegodyphus mimosarum.</title>
        <authorList>
            <person name="Bechsgaard J."/>
        </authorList>
    </citation>
    <scope>NUCLEOTIDE SEQUENCE [LARGE SCALE GENOMIC DNA]</scope>
</reference>
<gene>
    <name evidence="1" type="ORF">X975_03876</name>
</gene>